<keyword evidence="3" id="KW-0009">Actin-binding</keyword>
<dbReference type="EMBL" id="GEFM01004090">
    <property type="protein sequence ID" value="JAP71706.1"/>
    <property type="molecule type" value="mRNA"/>
</dbReference>
<reference evidence="5" key="1">
    <citation type="submission" date="2016-02" db="EMBL/GenBank/DDBJ databases">
        <title>RNAseq analyses of the midgut from blood- or serum-fed Ixodes ricinus ticks.</title>
        <authorList>
            <person name="Perner J."/>
            <person name="Provaznik J."/>
            <person name="Schrenkova J."/>
            <person name="Urbanova V."/>
            <person name="Ribeiro J.M."/>
            <person name="Kopacek P."/>
        </authorList>
    </citation>
    <scope>NUCLEOTIDE SEQUENCE</scope>
    <source>
        <tissue evidence="5">Gut</tissue>
    </source>
</reference>
<dbReference type="SMART" id="SM00875">
    <property type="entry name" value="BACK"/>
    <property type="match status" value="1"/>
</dbReference>
<keyword evidence="1" id="KW-0880">Kelch repeat</keyword>
<dbReference type="InterPro" id="IPR011333">
    <property type="entry name" value="SKP1/BTB/POZ_sf"/>
</dbReference>
<accession>A0A131Y112</accession>
<feature type="domain" description="BACK" evidence="4">
    <location>
        <begin position="75"/>
        <end position="178"/>
    </location>
</feature>
<dbReference type="InterPro" id="IPR011705">
    <property type="entry name" value="BACK"/>
</dbReference>
<dbReference type="SUPFAM" id="SSF117281">
    <property type="entry name" value="Kelch motif"/>
    <property type="match status" value="1"/>
</dbReference>
<dbReference type="Pfam" id="PF01344">
    <property type="entry name" value="Kelch_1"/>
    <property type="match status" value="1"/>
</dbReference>
<dbReference type="Gene3D" id="2.120.10.80">
    <property type="entry name" value="Kelch-type beta propeller"/>
    <property type="match status" value="1"/>
</dbReference>
<dbReference type="Gene3D" id="3.30.710.10">
    <property type="entry name" value="Potassium Channel Kv1.1, Chain A"/>
    <property type="match status" value="1"/>
</dbReference>
<keyword evidence="2" id="KW-0677">Repeat</keyword>
<dbReference type="InterPro" id="IPR000210">
    <property type="entry name" value="BTB/POZ_dom"/>
</dbReference>
<dbReference type="EMBL" id="GEGO01003416">
    <property type="protein sequence ID" value="JAR91988.1"/>
    <property type="molecule type" value="Transcribed_RNA"/>
</dbReference>
<name>A0A131Y112_IXORI</name>
<evidence type="ECO:0000256" key="2">
    <source>
        <dbReference type="ARBA" id="ARBA00022737"/>
    </source>
</evidence>
<dbReference type="AlphaFoldDB" id="A0A131Y112"/>
<dbReference type="InterPro" id="IPR015915">
    <property type="entry name" value="Kelch-typ_b-propeller"/>
</dbReference>
<dbReference type="GO" id="GO:0003779">
    <property type="term" value="F:actin binding"/>
    <property type="evidence" value="ECO:0007669"/>
    <property type="project" value="UniProtKB-KW"/>
</dbReference>
<sequence>MFDSGMREASSAEIEMHDIEPETLSALVDSSEGRPVSVIENNVAELLRAGVLFQFDQVTRACVSYVYKKLTVHTAVRAWQLGDAYSISQLRRSALAVLMWHFGEFVDSPSLPDCPLALFRRLLLKERLNVRNESTVYKGVMIWARANVDACSHQEFVELMLCVRASLLSHDQRVDLYTQRTPEGTPFMCHLPLDFGTRNRRLPHLGPALVVSKFGPSDQIPDDELGLFVQDGLYTLNLRTLLPARSRKPLQGYVVCVVGCAMYFLCGEFGVGSGNWHRDVWKWDSAASEWVNIGTNPAPRRHCKVAVVGSRIYLFGGYGRYRVPMTSIDFFDTSTGRWHVAPGGPVRSTPQAVVASESVVYVVFGECLVSVYDTEKSVMIETPYTLDRWAFDYPDGSVFPKMVPKNEGRLRVFLPGTEFSWCGTFLYEDSWKCNPAGGGCPLEFGSVFVYKSAYGDGRNLGAIHTVGDTHAQRQICLGLRPGIKVEGCVAVPGFDLEPDD</sequence>
<evidence type="ECO:0000259" key="4">
    <source>
        <dbReference type="SMART" id="SM00875"/>
    </source>
</evidence>
<organism evidence="5">
    <name type="scientific">Ixodes ricinus</name>
    <name type="common">Common tick</name>
    <name type="synonym">Acarus ricinus</name>
    <dbReference type="NCBI Taxonomy" id="34613"/>
    <lineage>
        <taxon>Eukaryota</taxon>
        <taxon>Metazoa</taxon>
        <taxon>Ecdysozoa</taxon>
        <taxon>Arthropoda</taxon>
        <taxon>Chelicerata</taxon>
        <taxon>Arachnida</taxon>
        <taxon>Acari</taxon>
        <taxon>Parasitiformes</taxon>
        <taxon>Ixodida</taxon>
        <taxon>Ixodoidea</taxon>
        <taxon>Ixodidae</taxon>
        <taxon>Ixodinae</taxon>
        <taxon>Ixodes</taxon>
    </lineage>
</organism>
<dbReference type="PANTHER" id="PTHR24412">
    <property type="entry name" value="KELCH PROTEIN"/>
    <property type="match status" value="1"/>
</dbReference>
<evidence type="ECO:0000313" key="6">
    <source>
        <dbReference type="EMBL" id="JAR91988.1"/>
    </source>
</evidence>
<evidence type="ECO:0000256" key="1">
    <source>
        <dbReference type="ARBA" id="ARBA00022441"/>
    </source>
</evidence>
<dbReference type="Pfam" id="PF00651">
    <property type="entry name" value="BTB"/>
    <property type="match status" value="1"/>
</dbReference>
<dbReference type="Gene3D" id="1.25.40.420">
    <property type="match status" value="1"/>
</dbReference>
<dbReference type="PANTHER" id="PTHR24412:SF450">
    <property type="entry name" value="KELCH-LIKE PROTEIN DIABLO"/>
    <property type="match status" value="1"/>
</dbReference>
<protein>
    <recommendedName>
        <fullName evidence="4">BACK domain-containing protein</fullName>
    </recommendedName>
</protein>
<proteinExistence type="evidence at transcript level"/>
<evidence type="ECO:0000313" key="5">
    <source>
        <dbReference type="EMBL" id="JAP71706.1"/>
    </source>
</evidence>
<dbReference type="SUPFAM" id="SSF54695">
    <property type="entry name" value="POZ domain"/>
    <property type="match status" value="1"/>
</dbReference>
<evidence type="ECO:0000256" key="3">
    <source>
        <dbReference type="ARBA" id="ARBA00023203"/>
    </source>
</evidence>
<dbReference type="InterPro" id="IPR006652">
    <property type="entry name" value="Kelch_1"/>
</dbReference>
<reference evidence="6" key="2">
    <citation type="journal article" date="2018" name="PLoS Negl. Trop. Dis.">
        <title>Sialome diversity of ticks revealed by RNAseq of single tick salivary glands.</title>
        <authorList>
            <person name="Perner J."/>
            <person name="Kropackova S."/>
            <person name="Kopacek P."/>
            <person name="Ribeiro J.M."/>
        </authorList>
    </citation>
    <scope>NUCLEOTIDE SEQUENCE</scope>
    <source>
        <strain evidence="6">Siblings of single egg batch collected in Ceske Budejovice</strain>
        <tissue evidence="6">Salivary glands</tissue>
    </source>
</reference>
<dbReference type="Pfam" id="PF07707">
    <property type="entry name" value="BACK"/>
    <property type="match status" value="1"/>
</dbReference>